<protein>
    <recommendedName>
        <fullName evidence="1">SPOR domain-containing protein</fullName>
    </recommendedName>
</protein>
<accession>A0A0D0I4Q6</accession>
<dbReference type="GO" id="GO:0042834">
    <property type="term" value="F:peptidoglycan binding"/>
    <property type="evidence" value="ECO:0007669"/>
    <property type="project" value="InterPro"/>
</dbReference>
<dbReference type="Pfam" id="PF18175">
    <property type="entry name" value="HU-CCDC81_bac_2"/>
    <property type="match status" value="1"/>
</dbReference>
<dbReference type="SUPFAM" id="SSF110997">
    <property type="entry name" value="Sporulation related repeat"/>
    <property type="match status" value="1"/>
</dbReference>
<dbReference type="STRING" id="1602171.ST44_08020"/>
<proteinExistence type="predicted"/>
<name>A0A0D0I4Q6_9BACT</name>
<dbReference type="Pfam" id="PF05036">
    <property type="entry name" value="SPOR"/>
    <property type="match status" value="1"/>
</dbReference>
<dbReference type="InterPro" id="IPR036680">
    <property type="entry name" value="SPOR-like_sf"/>
</dbReference>
<dbReference type="PROSITE" id="PS51724">
    <property type="entry name" value="SPOR"/>
    <property type="match status" value="1"/>
</dbReference>
<keyword evidence="3" id="KW-1185">Reference proteome</keyword>
<gene>
    <name evidence="2" type="ORF">ST44_08020</name>
</gene>
<dbReference type="AlphaFoldDB" id="A0A0D0I4Q6"/>
<dbReference type="Proteomes" id="UP000032046">
    <property type="component" value="Unassembled WGS sequence"/>
</dbReference>
<comment type="caution">
    <text evidence="2">The sequence shown here is derived from an EMBL/GenBank/DDBJ whole genome shotgun (WGS) entry which is preliminary data.</text>
</comment>
<dbReference type="InterPro" id="IPR040495">
    <property type="entry name" value="HU-CCDC81_bac_1"/>
</dbReference>
<dbReference type="RefSeq" id="WP_042519437.1">
    <property type="nucleotide sequence ID" value="NZ_JXQK01000061.1"/>
</dbReference>
<dbReference type="EMBL" id="JXQK01000061">
    <property type="protein sequence ID" value="KIP61864.1"/>
    <property type="molecule type" value="Genomic_DNA"/>
</dbReference>
<dbReference type="Pfam" id="PF18174">
    <property type="entry name" value="HU-CCDC81_bac_1"/>
    <property type="match status" value="1"/>
</dbReference>
<reference evidence="2 3" key="1">
    <citation type="submission" date="2015-01" db="EMBL/GenBank/DDBJ databases">
        <title>Comparative genomics of non-oral Prevotella species.</title>
        <authorList>
            <person name="Accetto T."/>
            <person name="Nograsek B."/>
            <person name="Avgustin G."/>
        </authorList>
    </citation>
    <scope>NUCLEOTIDE SEQUENCE [LARGE SCALE GENOMIC DNA]</scope>
    <source>
        <strain evidence="2 3">P5-119</strain>
    </source>
</reference>
<evidence type="ECO:0000313" key="3">
    <source>
        <dbReference type="Proteomes" id="UP000032046"/>
    </source>
</evidence>
<dbReference type="InterPro" id="IPR041268">
    <property type="entry name" value="HU-CCDC81_bac_2"/>
</dbReference>
<evidence type="ECO:0000259" key="1">
    <source>
        <dbReference type="PROSITE" id="PS51724"/>
    </source>
</evidence>
<organism evidence="2 3">
    <name type="scientific">Prevotella pectinovora</name>
    <dbReference type="NCBI Taxonomy" id="1602169"/>
    <lineage>
        <taxon>Bacteria</taxon>
        <taxon>Pseudomonadati</taxon>
        <taxon>Bacteroidota</taxon>
        <taxon>Bacteroidia</taxon>
        <taxon>Bacteroidales</taxon>
        <taxon>Prevotellaceae</taxon>
        <taxon>Prevotella</taxon>
    </lineage>
</organism>
<feature type="domain" description="SPOR" evidence="1">
    <location>
        <begin position="298"/>
        <end position="375"/>
    </location>
</feature>
<evidence type="ECO:0000313" key="2">
    <source>
        <dbReference type="EMBL" id="KIP61864.1"/>
    </source>
</evidence>
<sequence>MIELKRHIEILLLDNDCVVVPGLGGFVAHHIDARYDARDGVYLPPLRTLGFNQKLDMNDSLLAQSYVEAYDMSYPEAMRKIDEEVGELKSVLEKDGFYDLSDIGTLVVNADGRYEFDPCESGILTPSLYGLSSVDVSLLLEDGVTATIPAAIDMPVKSITEEQSGSEKSAAQQSQQVFPYGESKLAEKLCADGDVDSEKTISIKVSLIRNVLAVACAVLAFFMLATPINNVNDETSVSMSGIGSGLLYNLVSRDANSGVANVVGEKINAIPSAKSGNIMDKKIEPPIKRVEPVSKQKDMQTEVYCIVLACRITKSNADAFVKSLHEQGLVEARVLEQEGESLKVVYGNYESKMKALSELTQLRENEMFSSSWIYKEN</sequence>
<dbReference type="InterPro" id="IPR007730">
    <property type="entry name" value="SPOR-like_dom"/>
</dbReference>